<accession>A0A1N7BEG3</accession>
<proteinExistence type="predicted"/>
<dbReference type="EMBL" id="JAEMWV010000009">
    <property type="protein sequence ID" value="MBN8253293.1"/>
    <property type="molecule type" value="Genomic_DNA"/>
</dbReference>
<reference evidence="4" key="2">
    <citation type="submission" date="2023-07" db="EMBL/GenBank/DDBJ databases">
        <title>Draft genomic sequences of Priestia flexa CCM isolated from the soil of an abandoned mine contaminated by free cyanide in the high Andean zone of Tacna, Peru.</title>
        <authorList>
            <person name="Caceda Quiroz C.J."/>
            <person name="Maraza Chooque G.J."/>
            <person name="Fora Quispe G.L."/>
            <person name="Carpio Mamani M."/>
        </authorList>
    </citation>
    <scope>NUCLEOTIDE SEQUENCE [LARGE SCALE GENOMIC DNA]</scope>
    <source>
        <strain evidence="4">CCM</strain>
    </source>
</reference>
<evidence type="ECO:0000313" key="2">
    <source>
        <dbReference type="EMBL" id="MDW8515544.1"/>
    </source>
</evidence>
<reference evidence="2" key="3">
    <citation type="submission" date="2024-05" db="EMBL/GenBank/DDBJ databases">
        <title>Draft genomic sequences of Priestia flexa CCM isolated from the soil of an abandoned mine contaminated by free cyanide in the high Andean zone of Tacna, Peru.</title>
        <authorList>
            <person name="Caceda Quiroz C.J."/>
            <person name="Maraza Chooque G.J."/>
            <person name="Fora Quispe G.L."/>
            <person name="Carpio Mamani M."/>
        </authorList>
    </citation>
    <scope>NUCLEOTIDE SEQUENCE</scope>
    <source>
        <strain evidence="2">CCM</strain>
    </source>
</reference>
<reference evidence="1" key="1">
    <citation type="submission" date="2020-12" db="EMBL/GenBank/DDBJ databases">
        <title>PHA producing bacteria isolated from mangrove.</title>
        <authorList>
            <person name="Zheng W."/>
            <person name="Yu S."/>
            <person name="Huang Y."/>
        </authorList>
    </citation>
    <scope>NUCLEOTIDE SEQUENCE</scope>
    <source>
        <strain evidence="1">GN22-4</strain>
    </source>
</reference>
<dbReference type="GeneID" id="93681957"/>
<gene>
    <name evidence="1" type="ORF">JF537_17110</name>
    <name evidence="2" type="ORF">RIB56_05305</name>
</gene>
<dbReference type="EMBL" id="JAWUZT010000010">
    <property type="protein sequence ID" value="MDW8515544.1"/>
    <property type="molecule type" value="Genomic_DNA"/>
</dbReference>
<evidence type="ECO:0000313" key="3">
    <source>
        <dbReference type="Proteomes" id="UP000664578"/>
    </source>
</evidence>
<evidence type="ECO:0000313" key="1">
    <source>
        <dbReference type="EMBL" id="MBN8253293.1"/>
    </source>
</evidence>
<name>A0A1N7BEG3_9BACI</name>
<keyword evidence="4" id="KW-1185">Reference proteome</keyword>
<dbReference type="Proteomes" id="UP001284771">
    <property type="component" value="Unassembled WGS sequence"/>
</dbReference>
<evidence type="ECO:0000313" key="4">
    <source>
        <dbReference type="Proteomes" id="UP001284771"/>
    </source>
</evidence>
<dbReference type="RefSeq" id="WP_169799841.1">
    <property type="nucleotide sequence ID" value="NZ_CANMDG010000037.1"/>
</dbReference>
<organism evidence="1 3">
    <name type="scientific">Priestia flexa</name>
    <dbReference type="NCBI Taxonomy" id="86664"/>
    <lineage>
        <taxon>Bacteria</taxon>
        <taxon>Bacillati</taxon>
        <taxon>Bacillota</taxon>
        <taxon>Bacilli</taxon>
        <taxon>Bacillales</taxon>
        <taxon>Bacillaceae</taxon>
        <taxon>Priestia</taxon>
    </lineage>
</organism>
<sequence>MITKKEAFLFHHELNRLLADYRNCSNSSIRDEIYKDILLITNVIHEFKEKSLH</sequence>
<protein>
    <submittedName>
        <fullName evidence="1">Uncharacterized protein</fullName>
    </submittedName>
</protein>
<dbReference type="AlphaFoldDB" id="A0A1N7BEG3"/>
<comment type="caution">
    <text evidence="1">The sequence shown here is derived from an EMBL/GenBank/DDBJ whole genome shotgun (WGS) entry which is preliminary data.</text>
</comment>
<dbReference type="Proteomes" id="UP000664578">
    <property type="component" value="Unassembled WGS sequence"/>
</dbReference>